<evidence type="ECO:0000313" key="1">
    <source>
        <dbReference type="EMBL" id="RHW29360.1"/>
    </source>
</evidence>
<protein>
    <submittedName>
        <fullName evidence="1">Uncharacterized protein</fullName>
    </submittedName>
</protein>
<organism evidence="1 2">
    <name type="scientific">Oceanobacillus profundus</name>
    <dbReference type="NCBI Taxonomy" id="372463"/>
    <lineage>
        <taxon>Bacteria</taxon>
        <taxon>Bacillati</taxon>
        <taxon>Bacillota</taxon>
        <taxon>Bacilli</taxon>
        <taxon>Bacillales</taxon>
        <taxon>Bacillaceae</taxon>
        <taxon>Oceanobacillus</taxon>
    </lineage>
</organism>
<sequence length="133" mass="15527">MLDVRNLNSDDIETLEELIRNPSNLDFDILYPIEYLLDNAIQEPKTYVRISKSVVNPFFVQWLRSNKDSLPNTVIIDFEYIEIESTRDDLIAPFIPIVELLKDHEIVIMSGVFVNRKLSQSDHLKSEPLYINC</sequence>
<dbReference type="OrthoDB" id="2991010at2"/>
<gene>
    <name evidence="1" type="ORF">D1B32_22365</name>
</gene>
<dbReference type="AlphaFoldDB" id="A0A417Y9J7"/>
<comment type="caution">
    <text evidence="1">The sequence shown here is derived from an EMBL/GenBank/DDBJ whole genome shotgun (WGS) entry which is preliminary data.</text>
</comment>
<keyword evidence="2" id="KW-1185">Reference proteome</keyword>
<name>A0A417Y9J7_9BACI</name>
<reference evidence="1 2" key="1">
    <citation type="journal article" date="2007" name="Int. J. Syst. Evol. Microbiol.">
        <title>Oceanobacillus profundus sp. nov., isolated from a deep-sea sediment core.</title>
        <authorList>
            <person name="Kim Y.G."/>
            <person name="Choi D.H."/>
            <person name="Hyun S."/>
            <person name="Cho B.C."/>
        </authorList>
    </citation>
    <scope>NUCLEOTIDE SEQUENCE [LARGE SCALE GENOMIC DNA]</scope>
    <source>
        <strain evidence="1 2">DSM 18246</strain>
    </source>
</reference>
<proteinExistence type="predicted"/>
<dbReference type="EMBL" id="QWEH01000028">
    <property type="protein sequence ID" value="RHW29360.1"/>
    <property type="molecule type" value="Genomic_DNA"/>
</dbReference>
<accession>A0A417Y9J7</accession>
<dbReference type="Proteomes" id="UP000285456">
    <property type="component" value="Unassembled WGS sequence"/>
</dbReference>
<evidence type="ECO:0000313" key="2">
    <source>
        <dbReference type="Proteomes" id="UP000285456"/>
    </source>
</evidence>